<proteinExistence type="predicted"/>
<protein>
    <submittedName>
        <fullName evidence="1">Uncharacterized protein</fullName>
    </submittedName>
</protein>
<dbReference type="GO" id="GO:0003755">
    <property type="term" value="F:peptidyl-prolyl cis-trans isomerase activity"/>
    <property type="evidence" value="ECO:0007669"/>
    <property type="project" value="InterPro"/>
</dbReference>
<dbReference type="AlphaFoldDB" id="A0A098C5H2"/>
<accession>A0A098C5H2</accession>
<sequence length="186" mass="21591">MKRFETIFILLSTLLLFASSCKDRKTYADYLKDETKAIELFILKNNFSVLEKFPGNGVFNQGDFYKDPESGVYYNIVDYGDTTKNLKIAEKVYARFSGVYFMVDDSVKFSNLTSTMPFEIEFYGPVNSNSKNYYNIPGLAVPLTRVGHNGIVKLIVPFNMGSATDRQQYQPTYYDYVEYRFENQIW</sequence>
<dbReference type="PROSITE" id="PS51257">
    <property type="entry name" value="PROKAR_LIPOPROTEIN"/>
    <property type="match status" value="1"/>
</dbReference>
<gene>
    <name evidence="1" type="ORF">ING2E5B_2447</name>
</gene>
<name>A0A098C5H2_9BACT</name>
<dbReference type="InterPro" id="IPR046357">
    <property type="entry name" value="PPIase_dom_sf"/>
</dbReference>
<dbReference type="Pfam" id="PF16109">
    <property type="entry name" value="DUF4827"/>
    <property type="match status" value="1"/>
</dbReference>
<evidence type="ECO:0000313" key="1">
    <source>
        <dbReference type="EMBL" id="CEA17172.1"/>
    </source>
</evidence>
<dbReference type="EMBL" id="LN515532">
    <property type="protein sequence ID" value="CEA17172.1"/>
    <property type="molecule type" value="Genomic_DNA"/>
</dbReference>
<organism evidence="1 2">
    <name type="scientific">Fermentimonas caenicola</name>
    <dbReference type="NCBI Taxonomy" id="1562970"/>
    <lineage>
        <taxon>Bacteria</taxon>
        <taxon>Pseudomonadati</taxon>
        <taxon>Bacteroidota</taxon>
        <taxon>Bacteroidia</taxon>
        <taxon>Bacteroidales</taxon>
        <taxon>Dysgonomonadaceae</taxon>
        <taxon>Fermentimonas</taxon>
    </lineage>
</organism>
<dbReference type="KEGG" id="pbt:ING2E5B_2447"/>
<evidence type="ECO:0000313" key="2">
    <source>
        <dbReference type="Proteomes" id="UP000032417"/>
    </source>
</evidence>
<dbReference type="OrthoDB" id="1096383at2"/>
<keyword evidence="2" id="KW-1185">Reference proteome</keyword>
<dbReference type="Gene3D" id="3.10.50.40">
    <property type="match status" value="1"/>
</dbReference>
<dbReference type="InterPro" id="IPR032252">
    <property type="entry name" value="DUF4827"/>
</dbReference>
<dbReference type="Proteomes" id="UP000032417">
    <property type="component" value="Chromosome 1"/>
</dbReference>
<dbReference type="HOGENOM" id="CLU_114525_1_0_10"/>
<dbReference type="STRING" id="1562970.ING2E5B_2447"/>
<reference evidence="1 2" key="1">
    <citation type="submission" date="2014-08" db="EMBL/GenBank/DDBJ databases">
        <authorList>
            <person name="Wibberg D."/>
        </authorList>
    </citation>
    <scope>NUCLEOTIDE SEQUENCE [LARGE SCALE GENOMIC DNA]</scope>
    <source>
        <strain evidence="2">ING2-E5B</strain>
    </source>
</reference>